<organism evidence="2">
    <name type="scientific">marine sediment metagenome</name>
    <dbReference type="NCBI Taxonomy" id="412755"/>
    <lineage>
        <taxon>unclassified sequences</taxon>
        <taxon>metagenomes</taxon>
        <taxon>ecological metagenomes</taxon>
    </lineage>
</organism>
<dbReference type="AlphaFoldDB" id="X0UKS2"/>
<evidence type="ECO:0000256" key="1">
    <source>
        <dbReference type="SAM" id="MobiDB-lite"/>
    </source>
</evidence>
<feature type="compositionally biased region" description="Low complexity" evidence="1">
    <location>
        <begin position="164"/>
        <end position="181"/>
    </location>
</feature>
<comment type="caution">
    <text evidence="2">The sequence shown here is derived from an EMBL/GenBank/DDBJ whole genome shotgun (WGS) entry which is preliminary data.</text>
</comment>
<reference evidence="2" key="1">
    <citation type="journal article" date="2014" name="Front. Microbiol.">
        <title>High frequency of phylogenetically diverse reductive dehalogenase-homologous genes in deep subseafloor sedimentary metagenomes.</title>
        <authorList>
            <person name="Kawai M."/>
            <person name="Futagami T."/>
            <person name="Toyoda A."/>
            <person name="Takaki Y."/>
            <person name="Nishi S."/>
            <person name="Hori S."/>
            <person name="Arai W."/>
            <person name="Tsubouchi T."/>
            <person name="Morono Y."/>
            <person name="Uchiyama I."/>
            <person name="Ito T."/>
            <person name="Fujiyama A."/>
            <person name="Inagaki F."/>
            <person name="Takami H."/>
        </authorList>
    </citation>
    <scope>NUCLEOTIDE SEQUENCE</scope>
    <source>
        <strain evidence="2">Expedition CK06-06</strain>
    </source>
</reference>
<dbReference type="EMBL" id="BARS01027588">
    <property type="protein sequence ID" value="GAF99881.1"/>
    <property type="molecule type" value="Genomic_DNA"/>
</dbReference>
<accession>X0UKS2</accession>
<protein>
    <submittedName>
        <fullName evidence="2">Uncharacterized protein</fullName>
    </submittedName>
</protein>
<feature type="region of interest" description="Disordered" evidence="1">
    <location>
        <begin position="148"/>
        <end position="181"/>
    </location>
</feature>
<gene>
    <name evidence="2" type="ORF">S01H1_43310</name>
</gene>
<sequence>EHSWVQALYAVLGYTRFNVSPNQVTMQWIRTGYSFEAFGSQIEHAIRDWHESWAGRQYAVDSPSSVTVDIPPKWVAGVRTVSGAEIPDFCEPPPGNDYYVPPGPLESEHYPPRCIPLDNFPEPIAVVDTVPELVYEVNFDIRAALRNHEPLASPARPSKRKNPSRTATSTSTRSPTASRTT</sequence>
<name>X0UKS2_9ZZZZ</name>
<feature type="non-terminal residue" evidence="2">
    <location>
        <position position="1"/>
    </location>
</feature>
<evidence type="ECO:0000313" key="2">
    <source>
        <dbReference type="EMBL" id="GAF99881.1"/>
    </source>
</evidence>
<proteinExistence type="predicted"/>